<dbReference type="AlphaFoldDB" id="A0A839U5S2"/>
<keyword evidence="2" id="KW-1185">Reference proteome</keyword>
<evidence type="ECO:0000313" key="1">
    <source>
        <dbReference type="EMBL" id="MBB3145355.1"/>
    </source>
</evidence>
<sequence>MFQTVSESTLRGTRLPAKDNPLVQTRVVNSIREVGKEAWNACFEDEVEDFDCLLAIEEAGIEGFAWRYVTVIENGIVVAAMPAFITSYQLETTLEAGPVRRFIRRMRGFLPGILTLKLACLGSPCTETGKPGFCANVPPERQPDLLARLIAGFEKHADDEGCSLRGVKDIPEPCAPAFAPVFAQSGFASIPGLPTACLDVDFHSIESYLSRLSSGTRKDMRRKLKSFDRIRIETRTELADVMPRVLALYNATRNRSEWQFEALTAAYFAGILDRMSGKSFCTLYFAEDKLLAANILVHNESTLIDKFFCMDGEEGRAYDLYYLSWFANLRYCIDHRVARYQSGQAYYENKLRLGSRLTANTMYFKHRNRAVQWLLTLVSPMFGVDEPKGASS</sequence>
<keyword evidence="1" id="KW-0012">Acyltransferase</keyword>
<comment type="caution">
    <text evidence="1">The sequence shown here is derived from an EMBL/GenBank/DDBJ whole genome shotgun (WGS) entry which is preliminary data.</text>
</comment>
<dbReference type="InterPro" id="IPR007434">
    <property type="entry name" value="FemAB-like"/>
</dbReference>
<gene>
    <name evidence="1" type="ORF">FHS21_001760</name>
</gene>
<dbReference type="RefSeq" id="WP_183661634.1">
    <property type="nucleotide sequence ID" value="NZ_JACHXN010000004.1"/>
</dbReference>
<protein>
    <submittedName>
        <fullName evidence="1">Putative N-acyltransferase</fullName>
    </submittedName>
</protein>
<reference evidence="1 2" key="1">
    <citation type="submission" date="2020-08" db="EMBL/GenBank/DDBJ databases">
        <title>Genomic Encyclopedia of Type Strains, Phase III (KMG-III): the genomes of soil and plant-associated and newly described type strains.</title>
        <authorList>
            <person name="Whitman W."/>
        </authorList>
    </citation>
    <scope>NUCLEOTIDE SEQUENCE [LARGE SCALE GENOMIC DNA]</scope>
    <source>
        <strain evidence="1 2">CECT 7015</strain>
    </source>
</reference>
<evidence type="ECO:0000313" key="2">
    <source>
        <dbReference type="Proteomes" id="UP000554520"/>
    </source>
</evidence>
<accession>A0A839U5S2</accession>
<dbReference type="Proteomes" id="UP000554520">
    <property type="component" value="Unassembled WGS sequence"/>
</dbReference>
<dbReference type="Gene3D" id="3.40.630.30">
    <property type="match status" value="1"/>
</dbReference>
<dbReference type="Pfam" id="PF04339">
    <property type="entry name" value="FemAB_like"/>
    <property type="match status" value="1"/>
</dbReference>
<dbReference type="EMBL" id="JACHXN010000004">
    <property type="protein sequence ID" value="MBB3145355.1"/>
    <property type="molecule type" value="Genomic_DNA"/>
</dbReference>
<dbReference type="InterPro" id="IPR016181">
    <property type="entry name" value="Acyl_CoA_acyltransferase"/>
</dbReference>
<keyword evidence="1" id="KW-0808">Transferase</keyword>
<name>A0A839U5S2_9HYPH</name>
<dbReference type="SUPFAM" id="SSF55729">
    <property type="entry name" value="Acyl-CoA N-acyltransferases (Nat)"/>
    <property type="match status" value="1"/>
</dbReference>
<proteinExistence type="predicted"/>
<dbReference type="GO" id="GO:0016746">
    <property type="term" value="F:acyltransferase activity"/>
    <property type="evidence" value="ECO:0007669"/>
    <property type="project" value="UniProtKB-KW"/>
</dbReference>
<organism evidence="1 2">
    <name type="scientific">Phyllobacterium trifolii</name>
    <dbReference type="NCBI Taxonomy" id="300193"/>
    <lineage>
        <taxon>Bacteria</taxon>
        <taxon>Pseudomonadati</taxon>
        <taxon>Pseudomonadota</taxon>
        <taxon>Alphaproteobacteria</taxon>
        <taxon>Hyphomicrobiales</taxon>
        <taxon>Phyllobacteriaceae</taxon>
        <taxon>Phyllobacterium</taxon>
    </lineage>
</organism>